<keyword evidence="4 9" id="KW-0812">Transmembrane</keyword>
<keyword evidence="6 9" id="KW-1133">Transmembrane helix</keyword>
<dbReference type="OrthoDB" id="9979195at2759"/>
<evidence type="ECO:0000256" key="3">
    <source>
        <dbReference type="ARBA" id="ARBA00010288"/>
    </source>
</evidence>
<feature type="transmembrane region" description="Helical" evidence="9">
    <location>
        <begin position="33"/>
        <end position="56"/>
    </location>
</feature>
<keyword evidence="11" id="KW-1185">Reference proteome</keyword>
<dbReference type="PANTHER" id="PTHR13117">
    <property type="entry name" value="ENDOPLASMIC RETICULUM MULTISPAN TRANSMEMBRANE PROTEIN-RELATED"/>
    <property type="match status" value="1"/>
</dbReference>
<evidence type="ECO:0000256" key="7">
    <source>
        <dbReference type="ARBA" id="ARBA00023136"/>
    </source>
</evidence>
<evidence type="ECO:0000256" key="1">
    <source>
        <dbReference type="ARBA" id="ARBA00004477"/>
    </source>
</evidence>
<evidence type="ECO:0000256" key="2">
    <source>
        <dbReference type="ARBA" id="ARBA00004922"/>
    </source>
</evidence>
<comment type="similarity">
    <text evidence="3 9">Belongs to the RFT1 family.</text>
</comment>
<dbReference type="GO" id="GO:0005789">
    <property type="term" value="C:endoplasmic reticulum membrane"/>
    <property type="evidence" value="ECO:0007669"/>
    <property type="project" value="UniProtKB-SubCell"/>
</dbReference>
<feature type="transmembrane region" description="Helical" evidence="9">
    <location>
        <begin position="90"/>
        <end position="111"/>
    </location>
</feature>
<comment type="caution">
    <text evidence="10">The sequence shown here is derived from an EMBL/GenBank/DDBJ whole genome shotgun (WGS) entry which is preliminary data.</text>
</comment>
<evidence type="ECO:0000313" key="11">
    <source>
        <dbReference type="Proteomes" id="UP000015453"/>
    </source>
</evidence>
<proteinExistence type="inferred from homology"/>
<protein>
    <recommendedName>
        <fullName evidence="9">Protein RFT1 homolog</fullName>
    </recommendedName>
</protein>
<organism evidence="10 11">
    <name type="scientific">Genlisea aurea</name>
    <dbReference type="NCBI Taxonomy" id="192259"/>
    <lineage>
        <taxon>Eukaryota</taxon>
        <taxon>Viridiplantae</taxon>
        <taxon>Streptophyta</taxon>
        <taxon>Embryophyta</taxon>
        <taxon>Tracheophyta</taxon>
        <taxon>Spermatophyta</taxon>
        <taxon>Magnoliopsida</taxon>
        <taxon>eudicotyledons</taxon>
        <taxon>Gunneridae</taxon>
        <taxon>Pentapetalae</taxon>
        <taxon>asterids</taxon>
        <taxon>lamiids</taxon>
        <taxon>Lamiales</taxon>
        <taxon>Lentibulariaceae</taxon>
        <taxon>Genlisea</taxon>
    </lineage>
</organism>
<evidence type="ECO:0000256" key="5">
    <source>
        <dbReference type="ARBA" id="ARBA00022824"/>
    </source>
</evidence>
<keyword evidence="5" id="KW-0256">Endoplasmic reticulum</keyword>
<accession>S8EGY8</accession>
<reference evidence="10 11" key="1">
    <citation type="journal article" date="2013" name="BMC Genomics">
        <title>The miniature genome of a carnivorous plant Genlisea aurea contains a low number of genes and short non-coding sequences.</title>
        <authorList>
            <person name="Leushkin E.V."/>
            <person name="Sutormin R.A."/>
            <person name="Nabieva E.R."/>
            <person name="Penin A.A."/>
            <person name="Kondrashov A.S."/>
            <person name="Logacheva M.D."/>
        </authorList>
    </citation>
    <scope>NUCLEOTIDE SEQUENCE [LARGE SCALE GENOMIC DNA]</scope>
</reference>
<dbReference type="PANTHER" id="PTHR13117:SF5">
    <property type="entry name" value="PROTEIN RFT1 HOMOLOG"/>
    <property type="match status" value="1"/>
</dbReference>
<feature type="transmembrane region" description="Helical" evidence="9">
    <location>
        <begin position="68"/>
        <end position="84"/>
    </location>
</feature>
<comment type="subcellular location">
    <subcellularLocation>
        <location evidence="1 9">Endoplasmic reticulum membrane</location>
        <topology evidence="1 9">Multi-pass membrane protein</topology>
    </subcellularLocation>
</comment>
<dbReference type="EMBL" id="AUSU01001053">
    <property type="protein sequence ID" value="EPS71927.1"/>
    <property type="molecule type" value="Genomic_DNA"/>
</dbReference>
<evidence type="ECO:0000313" key="10">
    <source>
        <dbReference type="EMBL" id="EPS71927.1"/>
    </source>
</evidence>
<keyword evidence="7 9" id="KW-0472">Membrane</keyword>
<evidence type="ECO:0000256" key="6">
    <source>
        <dbReference type="ARBA" id="ARBA00022989"/>
    </source>
</evidence>
<comment type="function">
    <text evidence="8 9">Intramembrane glycolipid transporter that operates in the biosynthetic pathway of dolichol-linked oligosaccharides, the glycan precursors employed in protein asparagine (N)-glycosylation. The sequential addition of sugars to dolichol pyrophosphate produces dolichol-linked oligosaccharides containing fourteen sugars, including two GlcNAcs, nine mannoses and three glucoses. Once assembled, the oligosaccharide is transferred from the lipid to nascent proteins by oligosaccharyltransferases. The assembly of dolichol-linked oligosaccharides begins on the cytosolic side of the endoplasmic reticulum membrane and finishes in its lumen. RFT1 could mediate the translocation of the cytosolically oriented intermediate DolPP-GlcNAc2Man5, produced by ALG11, into the ER lumen where dolichol-linked oligosaccharides assembly continues. However, the intramembrane lipid transporter activity could not be confirmed in vitro.</text>
</comment>
<dbReference type="Proteomes" id="UP000015453">
    <property type="component" value="Unassembled WGS sequence"/>
</dbReference>
<evidence type="ECO:0000256" key="9">
    <source>
        <dbReference type="RuleBase" id="RU365067"/>
    </source>
</evidence>
<dbReference type="GO" id="GO:0034203">
    <property type="term" value="P:glycolipid translocation"/>
    <property type="evidence" value="ECO:0007669"/>
    <property type="project" value="TreeGrafter"/>
</dbReference>
<name>S8EGY8_9LAMI</name>
<evidence type="ECO:0000256" key="4">
    <source>
        <dbReference type="ARBA" id="ARBA00022692"/>
    </source>
</evidence>
<feature type="transmembrane region" description="Helical" evidence="9">
    <location>
        <begin position="155"/>
        <end position="177"/>
    </location>
</feature>
<comment type="pathway">
    <text evidence="2">Protein modification; protein glycosylation.</text>
</comment>
<dbReference type="GO" id="GO:0006488">
    <property type="term" value="P:dolichol-linked oligosaccharide biosynthetic process"/>
    <property type="evidence" value="ECO:0007669"/>
    <property type="project" value="InterPro"/>
</dbReference>
<dbReference type="AlphaFoldDB" id="S8EGY8"/>
<feature type="non-terminal residue" evidence="10">
    <location>
        <position position="1"/>
    </location>
</feature>
<gene>
    <name evidence="10" type="ORF">M569_02831</name>
</gene>
<sequence length="195" mass="21909">GLIVVSFGPSYSYSLMRLLYGQKWSDGEASTVLQFYCLYVILLAMNGTSEAFLHAVATEHQLKQSNDTLLVFSVIYVVLNVLLIRRAGAVGLILANSLNMIFRIAYSGVFIRKYFKDTPSFSFKGCMPGGSEFLLVTGVATVMVERMYVKREEFWFGFGVHLCFGLGCLAGCGLMIFRREKAFFNKIIRSEEHVD</sequence>
<evidence type="ECO:0000256" key="8">
    <source>
        <dbReference type="ARBA" id="ARBA00045912"/>
    </source>
</evidence>
<dbReference type="InterPro" id="IPR007594">
    <property type="entry name" value="RFT1"/>
</dbReference>
<comment type="caution">
    <text evidence="9">Lacks conserved residue(s) required for the propagation of feature annotation.</text>
</comment>
<dbReference type="Pfam" id="PF04506">
    <property type="entry name" value="Rft-1"/>
    <property type="match status" value="1"/>
</dbReference>